<dbReference type="PRINTS" id="PR00394">
    <property type="entry name" value="RHSPROTEIN"/>
</dbReference>
<sequence>MVTVEGLEVAQEINPIHLNATEQSYLLQPHRFQGQIYDVETGLHYNRFRYYDPDAGRFISHDPIGLAGGDNHFQYVPNPVEWTDPWGLKSRAKNRGSLDWNSVKSRGESRHDHIMNGHFKVNPENILKLYLIKTLRVLLINFGKKE</sequence>
<dbReference type="PANTHER" id="PTHR32305:SF15">
    <property type="entry name" value="PROTEIN RHSA-RELATED"/>
    <property type="match status" value="1"/>
</dbReference>
<keyword evidence="2" id="KW-1185">Reference proteome</keyword>
<evidence type="ECO:0000313" key="1">
    <source>
        <dbReference type="EMBL" id="QIO08925.1"/>
    </source>
</evidence>
<dbReference type="KEGG" id="alj:G8D99_07805"/>
<dbReference type="AlphaFoldDB" id="A0A6G8S452"/>
<dbReference type="InterPro" id="IPR022385">
    <property type="entry name" value="Rhs_assc_core"/>
</dbReference>
<dbReference type="Gene3D" id="2.180.10.10">
    <property type="entry name" value="RHS repeat-associated core"/>
    <property type="match status" value="1"/>
</dbReference>
<protein>
    <submittedName>
        <fullName evidence="1">RHS repeat-associated core domain-containing protein</fullName>
    </submittedName>
</protein>
<dbReference type="NCBIfam" id="TIGR03696">
    <property type="entry name" value="Rhs_assc_core"/>
    <property type="match status" value="1"/>
</dbReference>
<proteinExistence type="predicted"/>
<accession>A0A6G8S452</accession>
<dbReference type="PANTHER" id="PTHR32305">
    <property type="match status" value="1"/>
</dbReference>
<reference evidence="1 2" key="1">
    <citation type="submission" date="2020-03" db="EMBL/GenBank/DDBJ databases">
        <authorList>
            <person name="Zhu W."/>
        </authorList>
    </citation>
    <scope>NUCLEOTIDE SEQUENCE [LARGE SCALE GENOMIC DNA]</scope>
    <source>
        <strain evidence="1 2">185</strain>
    </source>
</reference>
<dbReference type="Proteomes" id="UP000501939">
    <property type="component" value="Chromosome"/>
</dbReference>
<name>A0A6G8S452_9GAMM</name>
<dbReference type="EMBL" id="CP049916">
    <property type="protein sequence ID" value="QIO08925.1"/>
    <property type="molecule type" value="Genomic_DNA"/>
</dbReference>
<organism evidence="1 2">
    <name type="scientific">Acinetobacter lanii</name>
    <dbReference type="NCBI Taxonomy" id="2715163"/>
    <lineage>
        <taxon>Bacteria</taxon>
        <taxon>Pseudomonadati</taxon>
        <taxon>Pseudomonadota</taxon>
        <taxon>Gammaproteobacteria</taxon>
        <taxon>Moraxellales</taxon>
        <taxon>Moraxellaceae</taxon>
        <taxon>Acinetobacter</taxon>
    </lineage>
</organism>
<evidence type="ECO:0000313" key="2">
    <source>
        <dbReference type="Proteomes" id="UP000501939"/>
    </source>
</evidence>
<gene>
    <name evidence="1" type="ORF">G8D99_07805</name>
</gene>
<dbReference type="InterPro" id="IPR050708">
    <property type="entry name" value="T6SS_VgrG/RHS"/>
</dbReference>
<dbReference type="RefSeq" id="WP_166324121.1">
    <property type="nucleotide sequence ID" value="NZ_CP049916.1"/>
</dbReference>